<evidence type="ECO:0000256" key="1">
    <source>
        <dbReference type="ARBA" id="ARBA00022679"/>
    </source>
</evidence>
<keyword evidence="3 8" id="KW-0418">Kinase</keyword>
<reference evidence="8 9" key="1">
    <citation type="journal article" date="2019" name="Environ. Microbiol.">
        <title>At the nexus of three kingdoms: the genome of the mycorrhizal fungus Gigaspora margarita provides insights into plant, endobacterial and fungal interactions.</title>
        <authorList>
            <person name="Venice F."/>
            <person name="Ghignone S."/>
            <person name="Salvioli di Fossalunga A."/>
            <person name="Amselem J."/>
            <person name="Novero M."/>
            <person name="Xianan X."/>
            <person name="Sedzielewska Toro K."/>
            <person name="Morin E."/>
            <person name="Lipzen A."/>
            <person name="Grigoriev I.V."/>
            <person name="Henrissat B."/>
            <person name="Martin F.M."/>
            <person name="Bonfante P."/>
        </authorList>
    </citation>
    <scope>NUCLEOTIDE SEQUENCE [LARGE SCALE GENOMIC DNA]</scope>
    <source>
        <strain evidence="8 9">BEG34</strain>
    </source>
</reference>
<feature type="binding site" evidence="6">
    <location>
        <position position="55"/>
    </location>
    <ligand>
        <name>ATP</name>
        <dbReference type="ChEBI" id="CHEBI:30616"/>
    </ligand>
</feature>
<protein>
    <submittedName>
        <fullName evidence="8">Kinase-like protein</fullName>
    </submittedName>
</protein>
<feature type="repeat" description="TPR" evidence="5">
    <location>
        <begin position="261"/>
        <end position="294"/>
    </location>
</feature>
<evidence type="ECO:0000313" key="9">
    <source>
        <dbReference type="Proteomes" id="UP000439903"/>
    </source>
</evidence>
<dbReference type="InterPro" id="IPR019734">
    <property type="entry name" value="TPR_rpt"/>
</dbReference>
<dbReference type="SUPFAM" id="SSF48452">
    <property type="entry name" value="TPR-like"/>
    <property type="match status" value="1"/>
</dbReference>
<evidence type="ECO:0000313" key="8">
    <source>
        <dbReference type="EMBL" id="KAF0500209.1"/>
    </source>
</evidence>
<dbReference type="InterPro" id="IPR001245">
    <property type="entry name" value="Ser-Thr/Tyr_kinase_cat_dom"/>
</dbReference>
<accession>A0A8H4EJX5</accession>
<dbReference type="EMBL" id="WTPW01000556">
    <property type="protein sequence ID" value="KAF0500209.1"/>
    <property type="molecule type" value="Genomic_DNA"/>
</dbReference>
<keyword evidence="9" id="KW-1185">Reference proteome</keyword>
<feature type="domain" description="Protein kinase" evidence="7">
    <location>
        <begin position="27"/>
        <end position="302"/>
    </location>
</feature>
<comment type="caution">
    <text evidence="8">The sequence shown here is derived from an EMBL/GenBank/DDBJ whole genome shotgun (WGS) entry which is preliminary data.</text>
</comment>
<proteinExistence type="predicted"/>
<dbReference type="InterPro" id="IPR000719">
    <property type="entry name" value="Prot_kinase_dom"/>
</dbReference>
<dbReference type="PROSITE" id="PS50005">
    <property type="entry name" value="TPR"/>
    <property type="match status" value="2"/>
</dbReference>
<sequence>MAEFSDKNWLEIGLKWKYIKQHDYSSFKNLKIIGSGAFGDVYSAYSKRLGNVALKKLHRGPNNDENSVNEFIRELKNITNIAQHENIVQFLGITLDPTTTKYCIVLKYANGKDLRSYLKSRFSDLDWITKIRMATEISRGIDCIGMIFWELSSGKTPFKDMTLHMLIHHVSSGKREAPVDGTPNDFISIYSEAWDDCPDSRPDIAKILYKLDCIQMDSIYYDQKINAETLKVQGTDCFKIGGYNEALVNFTSFLKINPNHAEILRYCGKIYFIKGNYEESLKNLSRSLEIEPNNASALIISN</sequence>
<feature type="repeat" description="TPR" evidence="5">
    <location>
        <begin position="227"/>
        <end position="260"/>
    </location>
</feature>
<gene>
    <name evidence="8" type="ORF">F8M41_020337</name>
</gene>
<dbReference type="Pfam" id="PF13414">
    <property type="entry name" value="TPR_11"/>
    <property type="match status" value="1"/>
</dbReference>
<evidence type="ECO:0000256" key="6">
    <source>
        <dbReference type="PROSITE-ProRule" id="PRU10141"/>
    </source>
</evidence>
<keyword evidence="5" id="KW-0802">TPR repeat</keyword>
<name>A0A8H4EJX5_GIGMA</name>
<evidence type="ECO:0000256" key="3">
    <source>
        <dbReference type="ARBA" id="ARBA00022777"/>
    </source>
</evidence>
<keyword evidence="2 6" id="KW-0547">Nucleotide-binding</keyword>
<dbReference type="InterPro" id="IPR017441">
    <property type="entry name" value="Protein_kinase_ATP_BS"/>
</dbReference>
<dbReference type="PANTHER" id="PTHR44329:SF288">
    <property type="entry name" value="MITOGEN-ACTIVATED PROTEIN KINASE KINASE KINASE 20"/>
    <property type="match status" value="1"/>
</dbReference>
<organism evidence="8 9">
    <name type="scientific">Gigaspora margarita</name>
    <dbReference type="NCBI Taxonomy" id="4874"/>
    <lineage>
        <taxon>Eukaryota</taxon>
        <taxon>Fungi</taxon>
        <taxon>Fungi incertae sedis</taxon>
        <taxon>Mucoromycota</taxon>
        <taxon>Glomeromycotina</taxon>
        <taxon>Glomeromycetes</taxon>
        <taxon>Diversisporales</taxon>
        <taxon>Gigasporaceae</taxon>
        <taxon>Gigaspora</taxon>
    </lineage>
</organism>
<dbReference type="InterPro" id="IPR011009">
    <property type="entry name" value="Kinase-like_dom_sf"/>
</dbReference>
<dbReference type="SMART" id="SM00028">
    <property type="entry name" value="TPR"/>
    <property type="match status" value="2"/>
</dbReference>
<keyword evidence="4 6" id="KW-0067">ATP-binding</keyword>
<dbReference type="InterPro" id="IPR051681">
    <property type="entry name" value="Ser/Thr_Kinases-Pseudokinases"/>
</dbReference>
<dbReference type="Gene3D" id="1.10.510.10">
    <property type="entry name" value="Transferase(Phosphotransferase) domain 1"/>
    <property type="match status" value="2"/>
</dbReference>
<dbReference type="SUPFAM" id="SSF56112">
    <property type="entry name" value="Protein kinase-like (PK-like)"/>
    <property type="match status" value="1"/>
</dbReference>
<evidence type="ECO:0000256" key="2">
    <source>
        <dbReference type="ARBA" id="ARBA00022741"/>
    </source>
</evidence>
<dbReference type="PANTHER" id="PTHR44329">
    <property type="entry name" value="SERINE/THREONINE-PROTEIN KINASE TNNI3K-RELATED"/>
    <property type="match status" value="1"/>
</dbReference>
<dbReference type="PROSITE" id="PS50011">
    <property type="entry name" value="PROTEIN_KINASE_DOM"/>
    <property type="match status" value="1"/>
</dbReference>
<dbReference type="AlphaFoldDB" id="A0A8H4EJX5"/>
<dbReference type="InterPro" id="IPR011990">
    <property type="entry name" value="TPR-like_helical_dom_sf"/>
</dbReference>
<evidence type="ECO:0000256" key="4">
    <source>
        <dbReference type="ARBA" id="ARBA00022840"/>
    </source>
</evidence>
<keyword evidence="1" id="KW-0808">Transferase</keyword>
<dbReference type="PROSITE" id="PS00107">
    <property type="entry name" value="PROTEIN_KINASE_ATP"/>
    <property type="match status" value="1"/>
</dbReference>
<dbReference type="GO" id="GO:0005524">
    <property type="term" value="F:ATP binding"/>
    <property type="evidence" value="ECO:0007669"/>
    <property type="project" value="UniProtKB-UniRule"/>
</dbReference>
<dbReference type="Pfam" id="PF07714">
    <property type="entry name" value="PK_Tyr_Ser-Thr"/>
    <property type="match status" value="2"/>
</dbReference>
<evidence type="ECO:0000259" key="7">
    <source>
        <dbReference type="PROSITE" id="PS50011"/>
    </source>
</evidence>
<evidence type="ECO:0000256" key="5">
    <source>
        <dbReference type="PROSITE-ProRule" id="PRU00339"/>
    </source>
</evidence>
<dbReference type="GO" id="GO:0004674">
    <property type="term" value="F:protein serine/threonine kinase activity"/>
    <property type="evidence" value="ECO:0007669"/>
    <property type="project" value="TreeGrafter"/>
</dbReference>
<dbReference type="Proteomes" id="UP000439903">
    <property type="component" value="Unassembled WGS sequence"/>
</dbReference>
<dbReference type="OrthoDB" id="10252171at2759"/>
<dbReference type="Gene3D" id="1.25.40.10">
    <property type="entry name" value="Tetratricopeptide repeat domain"/>
    <property type="match status" value="1"/>
</dbReference>